<keyword evidence="3" id="KW-1133">Transmembrane helix</keyword>
<accession>A0ABD3NN19</accession>
<organism evidence="7 8">
    <name type="scientific">Cyclotella atomus</name>
    <dbReference type="NCBI Taxonomy" id="382360"/>
    <lineage>
        <taxon>Eukaryota</taxon>
        <taxon>Sar</taxon>
        <taxon>Stramenopiles</taxon>
        <taxon>Ochrophyta</taxon>
        <taxon>Bacillariophyta</taxon>
        <taxon>Coscinodiscophyceae</taxon>
        <taxon>Thalassiosirophycidae</taxon>
        <taxon>Stephanodiscales</taxon>
        <taxon>Stephanodiscaceae</taxon>
        <taxon>Cyclotella</taxon>
    </lineage>
</organism>
<evidence type="ECO:0000313" key="8">
    <source>
        <dbReference type="Proteomes" id="UP001530400"/>
    </source>
</evidence>
<evidence type="ECO:0000256" key="5">
    <source>
        <dbReference type="ARBA" id="ARBA00023242"/>
    </source>
</evidence>
<name>A0ABD3NN19_9STRA</name>
<evidence type="ECO:0000256" key="1">
    <source>
        <dbReference type="ARBA" id="ARBA00004126"/>
    </source>
</evidence>
<dbReference type="Proteomes" id="UP001530400">
    <property type="component" value="Unassembled WGS sequence"/>
</dbReference>
<comment type="caution">
    <text evidence="7">The sequence shown here is derived from an EMBL/GenBank/DDBJ whole genome shotgun (WGS) entry which is preliminary data.</text>
</comment>
<keyword evidence="8" id="KW-1185">Reference proteome</keyword>
<dbReference type="PANTHER" id="PTHR12265">
    <property type="entry name" value="TRANSMEMBRANE PROTEIN 53"/>
    <property type="match status" value="1"/>
</dbReference>
<comment type="subcellular location">
    <subcellularLocation>
        <location evidence="6">Endomembrane system</location>
        <topology evidence="6">Single-pass membrane protein</topology>
    </subcellularLocation>
    <subcellularLocation>
        <location evidence="1">Nucleus membrane</location>
    </subcellularLocation>
</comment>
<dbReference type="EMBL" id="JALLPJ020001048">
    <property type="protein sequence ID" value="KAL3777385.1"/>
    <property type="molecule type" value="Genomic_DNA"/>
</dbReference>
<protein>
    <submittedName>
        <fullName evidence="7">Uncharacterized protein</fullName>
    </submittedName>
</protein>
<dbReference type="Pfam" id="PF05705">
    <property type="entry name" value="DUF829"/>
    <property type="match status" value="1"/>
</dbReference>
<keyword evidence="4" id="KW-0472">Membrane</keyword>
<dbReference type="InterPro" id="IPR008547">
    <property type="entry name" value="DUF829_TMEM53"/>
</dbReference>
<gene>
    <name evidence="7" type="ORF">ACHAWO_009692</name>
</gene>
<reference evidence="7 8" key="1">
    <citation type="submission" date="2024-10" db="EMBL/GenBank/DDBJ databases">
        <title>Updated reference genomes for cyclostephanoid diatoms.</title>
        <authorList>
            <person name="Roberts W.R."/>
            <person name="Alverson A.J."/>
        </authorList>
    </citation>
    <scope>NUCLEOTIDE SEQUENCE [LARGE SCALE GENOMIC DNA]</scope>
    <source>
        <strain evidence="7 8">AJA010-31</strain>
    </source>
</reference>
<evidence type="ECO:0000256" key="2">
    <source>
        <dbReference type="ARBA" id="ARBA00022692"/>
    </source>
</evidence>
<sequence length="282" mass="32165">MSRPVAVLLGWLGCQPKNLRRFVDVYNSRGWDSIIRVASPESVIAAIQEGPGSSQLGSHINMQSRSGYLQPPVLTKDMCLQAFDILHELQSRKCPQYVVHVFSNGGCFLWEWIAHMLVQQHQSIAWNDISVDVRALRDRLIGSIFDSSPANYEGRPIGIVAALQHITPTTEKNRLIEIAKNVDASRVNKRHDEFWNKMTYDRQLGVPELYLYSENDQLAVHKPLQKLIQNREEVVGKENVFAHNFIDSEHCAHLLKYPKQYDFELGKFVAICSSKHTITSKL</sequence>
<evidence type="ECO:0000313" key="7">
    <source>
        <dbReference type="EMBL" id="KAL3777385.1"/>
    </source>
</evidence>
<dbReference type="GO" id="GO:0031965">
    <property type="term" value="C:nuclear membrane"/>
    <property type="evidence" value="ECO:0007669"/>
    <property type="project" value="UniProtKB-SubCell"/>
</dbReference>
<proteinExistence type="predicted"/>
<dbReference type="AlphaFoldDB" id="A0ABD3NN19"/>
<evidence type="ECO:0000256" key="4">
    <source>
        <dbReference type="ARBA" id="ARBA00023136"/>
    </source>
</evidence>
<dbReference type="PANTHER" id="PTHR12265:SF30">
    <property type="entry name" value="TRANSMEMBRANE PROTEIN 53"/>
    <property type="match status" value="1"/>
</dbReference>
<evidence type="ECO:0000256" key="3">
    <source>
        <dbReference type="ARBA" id="ARBA00022989"/>
    </source>
</evidence>
<evidence type="ECO:0000256" key="6">
    <source>
        <dbReference type="ARBA" id="ARBA00037847"/>
    </source>
</evidence>
<keyword evidence="5" id="KW-0539">Nucleus</keyword>
<keyword evidence="2" id="KW-0812">Transmembrane</keyword>